<dbReference type="SUPFAM" id="SSF53756">
    <property type="entry name" value="UDP-Glycosyltransferase/glycogen phosphorylase"/>
    <property type="match status" value="1"/>
</dbReference>
<dbReference type="Proteomes" id="UP000199034">
    <property type="component" value="Unassembled WGS sequence"/>
</dbReference>
<evidence type="ECO:0000256" key="2">
    <source>
        <dbReference type="ARBA" id="ARBA00022679"/>
    </source>
</evidence>
<dbReference type="RefSeq" id="WP_090858541.1">
    <property type="nucleotide sequence ID" value="NZ_FMZM01000009.1"/>
</dbReference>
<dbReference type="EMBL" id="FMZM01000009">
    <property type="protein sequence ID" value="SDD56217.1"/>
    <property type="molecule type" value="Genomic_DNA"/>
</dbReference>
<dbReference type="Pfam" id="PF13692">
    <property type="entry name" value="Glyco_trans_1_4"/>
    <property type="match status" value="1"/>
</dbReference>
<evidence type="ECO:0000256" key="1">
    <source>
        <dbReference type="ARBA" id="ARBA00022676"/>
    </source>
</evidence>
<keyword evidence="1" id="KW-0328">Glycosyltransferase</keyword>
<dbReference type="InterPro" id="IPR028098">
    <property type="entry name" value="Glyco_trans_4-like_N"/>
</dbReference>
<gene>
    <name evidence="4" type="ORF">SAMN05421872_10927</name>
</gene>
<reference evidence="4 5" key="1">
    <citation type="submission" date="2016-10" db="EMBL/GenBank/DDBJ databases">
        <authorList>
            <person name="de Groot N.N."/>
        </authorList>
    </citation>
    <scope>NUCLEOTIDE SEQUENCE [LARGE SCALE GENOMIC DNA]</scope>
    <source>
        <strain evidence="4 5">CGMCC 4.6858</strain>
    </source>
</reference>
<dbReference type="PANTHER" id="PTHR12526:SF624">
    <property type="entry name" value="BLR6297 PROTEIN"/>
    <property type="match status" value="1"/>
</dbReference>
<accession>A0A1G6VT95</accession>
<dbReference type="CDD" id="cd03794">
    <property type="entry name" value="GT4_WbuB-like"/>
    <property type="match status" value="1"/>
</dbReference>
<dbReference type="GO" id="GO:0016757">
    <property type="term" value="F:glycosyltransferase activity"/>
    <property type="evidence" value="ECO:0007669"/>
    <property type="project" value="UniProtKB-KW"/>
</dbReference>
<keyword evidence="2 4" id="KW-0808">Transferase</keyword>
<keyword evidence="5" id="KW-1185">Reference proteome</keyword>
<evidence type="ECO:0000313" key="5">
    <source>
        <dbReference type="Proteomes" id="UP000199034"/>
    </source>
</evidence>
<proteinExistence type="predicted"/>
<evidence type="ECO:0000313" key="4">
    <source>
        <dbReference type="EMBL" id="SDD56217.1"/>
    </source>
</evidence>
<name>A0A1G6VT95_9ACTN</name>
<protein>
    <submittedName>
        <fullName evidence="4">Glycosyltransferase involved in cell wall bisynthesis</fullName>
    </submittedName>
</protein>
<dbReference type="STRING" id="1045774.SAMN05421872_10927"/>
<dbReference type="PANTHER" id="PTHR12526">
    <property type="entry name" value="GLYCOSYLTRANSFERASE"/>
    <property type="match status" value="1"/>
</dbReference>
<sequence length="446" mass="49672">MRKAASAPHVLIVVQNLPVPLDRRVWLECRALREAGYAVSVICPKGPGDPSRETLDGVRVHKYRPAPEASGALGYLVEFVYSWVRTALLSVRVWREQPFQLLQACNPPDTYWALARLWKWRGVRFVYDQHDLNPELFLSRFGEPTGLGGRAQLGLLRWLERRTYRTADHVISTNGSYQRVAIERGHLAPEQVTVVRSGPDTRVMRPILPAASVPPPRHQLAYLGVMGPQDNVEVVLEVVHELVHVRGRDDVEAVLMGFGDCFDDLVRRSHELGLDDVVTFTGRVGLPEIATRLSAAAVGLCPDRKTPLNDVSTMNKTMEYMAYALPSVAFDLVETRVSGAETCLYVESGDLTGFADAVERLLDDSGLRCHLARAARTRASEVLDWRPQAAAYVGVYDRLTGRDRQDVPRETVAASYVDVESDEELRRFVLARGPVAPARHDHALGA</sequence>
<evidence type="ECO:0000259" key="3">
    <source>
        <dbReference type="Pfam" id="PF13579"/>
    </source>
</evidence>
<dbReference type="OrthoDB" id="509705at2"/>
<dbReference type="AlphaFoldDB" id="A0A1G6VT95"/>
<dbReference type="Gene3D" id="3.40.50.2000">
    <property type="entry name" value="Glycogen Phosphorylase B"/>
    <property type="match status" value="2"/>
</dbReference>
<feature type="domain" description="Glycosyltransferase subfamily 4-like N-terminal" evidence="3">
    <location>
        <begin position="23"/>
        <end position="197"/>
    </location>
</feature>
<dbReference type="Pfam" id="PF13579">
    <property type="entry name" value="Glyco_trans_4_4"/>
    <property type="match status" value="1"/>
</dbReference>
<organism evidence="4 5">
    <name type="scientific">Nocardioides lianchengensis</name>
    <dbReference type="NCBI Taxonomy" id="1045774"/>
    <lineage>
        <taxon>Bacteria</taxon>
        <taxon>Bacillati</taxon>
        <taxon>Actinomycetota</taxon>
        <taxon>Actinomycetes</taxon>
        <taxon>Propionibacteriales</taxon>
        <taxon>Nocardioidaceae</taxon>
        <taxon>Nocardioides</taxon>
    </lineage>
</organism>